<dbReference type="Pfam" id="PF01850">
    <property type="entry name" value="PIN"/>
    <property type="match status" value="1"/>
</dbReference>
<proteinExistence type="predicted"/>
<dbReference type="Proteomes" id="UP001501588">
    <property type="component" value="Unassembled WGS sequence"/>
</dbReference>
<evidence type="ECO:0000259" key="1">
    <source>
        <dbReference type="Pfam" id="PF01850"/>
    </source>
</evidence>
<sequence>MLDTSALLAPLLQEPGGDVVLEAFASSVPILLSAVNLAEAIGILHRRRGLAPREARDDILSLELEVVAFNERQAELVGSLEPLLRNRGIAFGDRACLMLGRLRGLPVLTADRPWASLDLGVEVRLIR</sequence>
<keyword evidence="3" id="KW-1185">Reference proteome</keyword>
<dbReference type="SUPFAM" id="SSF88723">
    <property type="entry name" value="PIN domain-like"/>
    <property type="match status" value="1"/>
</dbReference>
<dbReference type="Gene3D" id="3.40.50.1010">
    <property type="entry name" value="5'-nuclease"/>
    <property type="match status" value="1"/>
</dbReference>
<dbReference type="EMBL" id="BAAAFZ010000074">
    <property type="protein sequence ID" value="GAA0600860.1"/>
    <property type="molecule type" value="Genomic_DNA"/>
</dbReference>
<evidence type="ECO:0000313" key="3">
    <source>
        <dbReference type="Proteomes" id="UP001501588"/>
    </source>
</evidence>
<evidence type="ECO:0000313" key="2">
    <source>
        <dbReference type="EMBL" id="GAA0600860.1"/>
    </source>
</evidence>
<name>A0ABN1FZ97_9PROT</name>
<accession>A0ABN1FZ97</accession>
<gene>
    <name evidence="2" type="ORF">GCM10009416_43520</name>
</gene>
<comment type="caution">
    <text evidence="2">The sequence shown here is derived from an EMBL/GenBank/DDBJ whole genome shotgun (WGS) entry which is preliminary data.</text>
</comment>
<dbReference type="InterPro" id="IPR029060">
    <property type="entry name" value="PIN-like_dom_sf"/>
</dbReference>
<organism evidence="2 3">
    <name type="scientific">Craurococcus roseus</name>
    <dbReference type="NCBI Taxonomy" id="77585"/>
    <lineage>
        <taxon>Bacteria</taxon>
        <taxon>Pseudomonadati</taxon>
        <taxon>Pseudomonadota</taxon>
        <taxon>Alphaproteobacteria</taxon>
        <taxon>Acetobacterales</taxon>
        <taxon>Acetobacteraceae</taxon>
        <taxon>Craurococcus</taxon>
    </lineage>
</organism>
<dbReference type="InterPro" id="IPR002716">
    <property type="entry name" value="PIN_dom"/>
</dbReference>
<feature type="domain" description="PIN" evidence="1">
    <location>
        <begin position="1"/>
        <end position="115"/>
    </location>
</feature>
<reference evidence="2 3" key="1">
    <citation type="journal article" date="2019" name="Int. J. Syst. Evol. Microbiol.">
        <title>The Global Catalogue of Microorganisms (GCM) 10K type strain sequencing project: providing services to taxonomists for standard genome sequencing and annotation.</title>
        <authorList>
            <consortium name="The Broad Institute Genomics Platform"/>
            <consortium name="The Broad Institute Genome Sequencing Center for Infectious Disease"/>
            <person name="Wu L."/>
            <person name="Ma J."/>
        </authorList>
    </citation>
    <scope>NUCLEOTIDE SEQUENCE [LARGE SCALE GENOMIC DNA]</scope>
    <source>
        <strain evidence="2 3">JCM 9933</strain>
    </source>
</reference>
<protein>
    <submittedName>
        <fullName evidence="2">PIN domain-containing protein</fullName>
    </submittedName>
</protein>
<dbReference type="CDD" id="cd18682">
    <property type="entry name" value="PIN_VapC-like"/>
    <property type="match status" value="1"/>
</dbReference>